<protein>
    <submittedName>
        <fullName evidence="3">Bifunctional protein-serine/threonine kinase/phosphatase</fullName>
    </submittedName>
</protein>
<dbReference type="RefSeq" id="WP_244357327.1">
    <property type="nucleotide sequence ID" value="NZ_JAJNNZ010000007.1"/>
</dbReference>
<dbReference type="GO" id="GO:0005524">
    <property type="term" value="F:ATP binding"/>
    <property type="evidence" value="ECO:0007669"/>
    <property type="project" value="InterPro"/>
</dbReference>
<name>A0A9X1WCA6_9VIBR</name>
<dbReference type="InterPro" id="IPR036457">
    <property type="entry name" value="PPM-type-like_dom_sf"/>
</dbReference>
<keyword evidence="3" id="KW-0808">Transferase</keyword>
<dbReference type="Gene3D" id="3.60.40.10">
    <property type="entry name" value="PPM-type phosphatase domain"/>
    <property type="match status" value="1"/>
</dbReference>
<dbReference type="CDD" id="cd00143">
    <property type="entry name" value="PP2Cc"/>
    <property type="match status" value="1"/>
</dbReference>
<dbReference type="SMART" id="SM00331">
    <property type="entry name" value="PP2C_SIG"/>
    <property type="match status" value="1"/>
</dbReference>
<evidence type="ECO:0000313" key="4">
    <source>
        <dbReference type="Proteomes" id="UP001139488"/>
    </source>
</evidence>
<accession>A0A9X1WCA6</accession>
<dbReference type="PANTHER" id="PTHR44167">
    <property type="entry name" value="OVARIAN-SPECIFIC SERINE/THREONINE-PROTEIN KINASE LOK-RELATED"/>
    <property type="match status" value="1"/>
</dbReference>
<dbReference type="Pfam" id="PF00069">
    <property type="entry name" value="Pkinase"/>
    <property type="match status" value="1"/>
</dbReference>
<feature type="domain" description="Protein kinase" evidence="1">
    <location>
        <begin position="272"/>
        <end position="552"/>
    </location>
</feature>
<dbReference type="AlphaFoldDB" id="A0A9X1WCA6"/>
<gene>
    <name evidence="3" type="ORF">LNL84_11175</name>
</gene>
<sequence>MIQTLTLSVGQATSAGLKPINQDHMGYHIPDKPQLNTKGAVVAIADGISSSDVSHIASETAIGSFVADYYSTSDAWSVKNSAQKVLKSANYWLHSQTQSSAFRYEPDKGYVCTFSGIVFKSNTAHLFHCGDSRIYRLAGNSLEQMTSDHRRVIDPQTSYLSRGLGIGTTLDIDYRQTPLNVGDVFLLTTDGVHEFLTRTEMVKIVSDERLDLNSKAELLVERALQLGSDDNLTVQIVLIEQLPEHGYEEFQHQVTALPPAPHLQAKQHFDGYLILRDIYISSRSHVFLAKDLDTQELVALKTPSTEMRNDATYLEGFLMEDWIATRLNNPHILKTKASLRPKKYVYSVSEFIEGKSLSQWMNDNPQPSLESVRSIIAQIAKGLLAFHRQEMVHQDLRPNNIMIDDSGTVKIIDFGATSVAGIAETKHTLSGIPGTAQYCAPEYFIGELGDHRSDIFSLGVITYQLLTGRLPYANDIAKAHNRQAQQRLKYISSSNGDLSVPMWVDYALKKAVSIRPDKRYREVSEFIHDLTTPNPKARSLQTMPIIERNPVLFWQRISLLLAIALSVSIATQVS</sequence>
<dbReference type="InterPro" id="IPR008266">
    <property type="entry name" value="Tyr_kinase_AS"/>
</dbReference>
<dbReference type="Pfam" id="PF13672">
    <property type="entry name" value="PP2C_2"/>
    <property type="match status" value="1"/>
</dbReference>
<evidence type="ECO:0000259" key="1">
    <source>
        <dbReference type="PROSITE" id="PS50011"/>
    </source>
</evidence>
<evidence type="ECO:0000259" key="2">
    <source>
        <dbReference type="PROSITE" id="PS51746"/>
    </source>
</evidence>
<comment type="caution">
    <text evidence="3">The sequence shown here is derived from an EMBL/GenBank/DDBJ whole genome shotgun (WGS) entry which is preliminary data.</text>
</comment>
<proteinExistence type="predicted"/>
<dbReference type="InterPro" id="IPR001932">
    <property type="entry name" value="PPM-type_phosphatase-like_dom"/>
</dbReference>
<dbReference type="PANTHER" id="PTHR44167:SF24">
    <property type="entry name" value="SERINE_THREONINE-PROTEIN KINASE CHK2"/>
    <property type="match status" value="1"/>
</dbReference>
<dbReference type="PROSITE" id="PS00109">
    <property type="entry name" value="PROTEIN_KINASE_TYR"/>
    <property type="match status" value="1"/>
</dbReference>
<dbReference type="EMBL" id="JAJNNZ010000007">
    <property type="protein sequence ID" value="MCJ2377391.1"/>
    <property type="molecule type" value="Genomic_DNA"/>
</dbReference>
<feature type="domain" description="PPM-type phosphatase" evidence="2">
    <location>
        <begin position="8"/>
        <end position="239"/>
    </location>
</feature>
<keyword evidence="3" id="KW-0418">Kinase</keyword>
<dbReference type="GO" id="GO:0004674">
    <property type="term" value="F:protein serine/threonine kinase activity"/>
    <property type="evidence" value="ECO:0007669"/>
    <property type="project" value="TreeGrafter"/>
</dbReference>
<dbReference type="PROSITE" id="PS51746">
    <property type="entry name" value="PPM_2"/>
    <property type="match status" value="1"/>
</dbReference>
<dbReference type="SUPFAM" id="SSF81606">
    <property type="entry name" value="PP2C-like"/>
    <property type="match status" value="1"/>
</dbReference>
<dbReference type="InterPro" id="IPR000719">
    <property type="entry name" value="Prot_kinase_dom"/>
</dbReference>
<keyword evidence="4" id="KW-1185">Reference proteome</keyword>
<reference evidence="3" key="1">
    <citation type="submission" date="2021-11" db="EMBL/GenBank/DDBJ databases">
        <title>Vibrio ZSDE26 sp. nov. and Vibrio ZSDZ34 sp. nov., isolated from coastal seawater in Qingdao.</title>
        <authorList>
            <person name="Zhang P."/>
        </authorList>
    </citation>
    <scope>NUCLEOTIDE SEQUENCE</scope>
    <source>
        <strain evidence="3">ZSDZ34</strain>
    </source>
</reference>
<evidence type="ECO:0000313" key="3">
    <source>
        <dbReference type="EMBL" id="MCJ2377391.1"/>
    </source>
</evidence>
<dbReference type="PROSITE" id="PS50011">
    <property type="entry name" value="PROTEIN_KINASE_DOM"/>
    <property type="match status" value="1"/>
</dbReference>
<dbReference type="CDD" id="cd14014">
    <property type="entry name" value="STKc_PknB_like"/>
    <property type="match status" value="1"/>
</dbReference>
<dbReference type="InterPro" id="IPR011009">
    <property type="entry name" value="Kinase-like_dom_sf"/>
</dbReference>
<dbReference type="SMART" id="SM00332">
    <property type="entry name" value="PP2Cc"/>
    <property type="match status" value="1"/>
</dbReference>
<dbReference type="Gene3D" id="1.10.510.10">
    <property type="entry name" value="Transferase(Phosphotransferase) domain 1"/>
    <property type="match status" value="1"/>
</dbReference>
<dbReference type="SUPFAM" id="SSF56112">
    <property type="entry name" value="Protein kinase-like (PK-like)"/>
    <property type="match status" value="1"/>
</dbReference>
<dbReference type="Proteomes" id="UP001139488">
    <property type="component" value="Unassembled WGS sequence"/>
</dbReference>
<dbReference type="GO" id="GO:0005737">
    <property type="term" value="C:cytoplasm"/>
    <property type="evidence" value="ECO:0007669"/>
    <property type="project" value="TreeGrafter"/>
</dbReference>
<organism evidence="3 4">
    <name type="scientific">Vibrio gelatinilyticus</name>
    <dbReference type="NCBI Taxonomy" id="2893468"/>
    <lineage>
        <taxon>Bacteria</taxon>
        <taxon>Pseudomonadati</taxon>
        <taxon>Pseudomonadota</taxon>
        <taxon>Gammaproteobacteria</taxon>
        <taxon>Vibrionales</taxon>
        <taxon>Vibrionaceae</taxon>
        <taxon>Vibrio</taxon>
    </lineage>
</organism>